<dbReference type="Gene3D" id="3.90.1600.10">
    <property type="entry name" value="Palm domain of DNA polymerase"/>
    <property type="match status" value="1"/>
</dbReference>
<comment type="caution">
    <text evidence="1">The sequence shown here is derived from an EMBL/GenBank/DDBJ whole genome shotgun (WGS) entry which is preliminary data.</text>
</comment>
<sequence length="351" mass="38303">ARYREFNLPEHPSRVFSSASLGKAAFRARGVRPPNIEDGKLLGRVMASFYAGKVECRVVGRGVVDVAVLDFTSQYPSLFCLLRAERFLTAQSIEPHDSTEEVRAFIDSLTADDLLKRETWENPLLWTLCEVEADGEILPVRSPYSMKGDAPTIGWNHVKTEAGVTLPYLLPDVIAAKLLGGNAPKIVRAVSFVPIGKQHLEPISILGTEVGAEDNLILRLSEARIHEKSEKRAGWEARALGLKILVNAASYGVFVEVNVKRKSGEMEVFGLDEFESFDEDSAKVEEPGELFSPLLGATITSGGHLLLALLDVIAAGRGAEVVYCDTDSAFVTPSRFAPEIAQAFDALNPYS</sequence>
<feature type="non-terminal residue" evidence="1">
    <location>
        <position position="351"/>
    </location>
</feature>
<dbReference type="InterPro" id="IPR023211">
    <property type="entry name" value="DNA_pol_palm_dom_sf"/>
</dbReference>
<organism evidence="1">
    <name type="scientific">mine drainage metagenome</name>
    <dbReference type="NCBI Taxonomy" id="410659"/>
    <lineage>
        <taxon>unclassified sequences</taxon>
        <taxon>metagenomes</taxon>
        <taxon>ecological metagenomes</taxon>
    </lineage>
</organism>
<dbReference type="InterPro" id="IPR043502">
    <property type="entry name" value="DNA/RNA_pol_sf"/>
</dbReference>
<keyword evidence="1" id="KW-0808">Transferase</keyword>
<feature type="non-terminal residue" evidence="1">
    <location>
        <position position="1"/>
    </location>
</feature>
<reference evidence="1" key="2">
    <citation type="journal article" date="2014" name="ISME J.">
        <title>Microbial stratification in low pH oxic and suboxic macroscopic growths along an acid mine drainage.</title>
        <authorList>
            <person name="Mendez-Garcia C."/>
            <person name="Mesa V."/>
            <person name="Sprenger R.R."/>
            <person name="Richter M."/>
            <person name="Diez M.S."/>
            <person name="Solano J."/>
            <person name="Bargiela R."/>
            <person name="Golyshina O.V."/>
            <person name="Manteca A."/>
            <person name="Ramos J.L."/>
            <person name="Gallego J.R."/>
            <person name="Llorente I."/>
            <person name="Martins Dos Santos V.A."/>
            <person name="Jensen O.N."/>
            <person name="Pelaez A.I."/>
            <person name="Sanchez J."/>
            <person name="Ferrer M."/>
        </authorList>
    </citation>
    <scope>NUCLEOTIDE SEQUENCE</scope>
</reference>
<proteinExistence type="predicted"/>
<dbReference type="GO" id="GO:0003887">
    <property type="term" value="F:DNA-directed DNA polymerase activity"/>
    <property type="evidence" value="ECO:0007669"/>
    <property type="project" value="UniProtKB-KW"/>
</dbReference>
<keyword evidence="1" id="KW-0239">DNA-directed DNA polymerase</keyword>
<dbReference type="SUPFAM" id="SSF56672">
    <property type="entry name" value="DNA/RNA polymerases"/>
    <property type="match status" value="1"/>
</dbReference>
<gene>
    <name evidence="1" type="ORF">B2A_05945</name>
</gene>
<evidence type="ECO:0000313" key="1">
    <source>
        <dbReference type="EMBL" id="EQD54926.1"/>
    </source>
</evidence>
<protein>
    <submittedName>
        <fullName evidence="1">DNA-directed DNA polymerase B</fullName>
    </submittedName>
</protein>
<accession>T1A2Z8</accession>
<dbReference type="AlphaFoldDB" id="T1A2Z8"/>
<dbReference type="EMBL" id="AUZZ01004164">
    <property type="protein sequence ID" value="EQD54926.1"/>
    <property type="molecule type" value="Genomic_DNA"/>
</dbReference>
<keyword evidence="1" id="KW-0548">Nucleotidyltransferase</keyword>
<reference evidence="1" key="1">
    <citation type="submission" date="2013-08" db="EMBL/GenBank/DDBJ databases">
        <authorList>
            <person name="Mendez C."/>
            <person name="Richter M."/>
            <person name="Ferrer M."/>
            <person name="Sanchez J."/>
        </authorList>
    </citation>
    <scope>NUCLEOTIDE SEQUENCE</scope>
</reference>
<name>T1A2Z8_9ZZZZ</name>